<evidence type="ECO:0000256" key="6">
    <source>
        <dbReference type="ARBA" id="ARBA00024695"/>
    </source>
</evidence>
<dbReference type="GO" id="GO:0032040">
    <property type="term" value="C:small-subunit processome"/>
    <property type="evidence" value="ECO:0007669"/>
    <property type="project" value="InterPro"/>
</dbReference>
<evidence type="ECO:0000256" key="5">
    <source>
        <dbReference type="ARBA" id="ARBA00023242"/>
    </source>
</evidence>
<dbReference type="Proteomes" id="UP001177670">
    <property type="component" value="Unassembled WGS sequence"/>
</dbReference>
<evidence type="ECO:0000256" key="2">
    <source>
        <dbReference type="ARBA" id="ARBA00007466"/>
    </source>
</evidence>
<name>A0AA40KS40_9HYME</name>
<evidence type="ECO:0000313" key="8">
    <source>
        <dbReference type="EMBL" id="KAK1130763.1"/>
    </source>
</evidence>
<feature type="compositionally biased region" description="Polar residues" evidence="7">
    <location>
        <begin position="326"/>
        <end position="336"/>
    </location>
</feature>
<feature type="compositionally biased region" description="Acidic residues" evidence="7">
    <location>
        <begin position="403"/>
        <end position="418"/>
    </location>
</feature>
<dbReference type="GO" id="GO:0030692">
    <property type="term" value="C:Noc4p-Nop14p complex"/>
    <property type="evidence" value="ECO:0007669"/>
    <property type="project" value="TreeGrafter"/>
</dbReference>
<dbReference type="InterPro" id="IPR007276">
    <property type="entry name" value="Nop14"/>
</dbReference>
<dbReference type="EMBL" id="JAHYIQ010000007">
    <property type="protein sequence ID" value="KAK1130763.1"/>
    <property type="molecule type" value="Genomic_DNA"/>
</dbReference>
<feature type="region of interest" description="Disordered" evidence="7">
    <location>
        <begin position="323"/>
        <end position="441"/>
    </location>
</feature>
<evidence type="ECO:0000256" key="4">
    <source>
        <dbReference type="ARBA" id="ARBA00022552"/>
    </source>
</evidence>
<dbReference type="GO" id="GO:0030490">
    <property type="term" value="P:maturation of SSU-rRNA"/>
    <property type="evidence" value="ECO:0007669"/>
    <property type="project" value="TreeGrafter"/>
</dbReference>
<comment type="caution">
    <text evidence="8">The sequence shown here is derived from an EMBL/GenBank/DDBJ whole genome shotgun (WGS) entry which is preliminary data.</text>
</comment>
<proteinExistence type="inferred from homology"/>
<evidence type="ECO:0000313" key="9">
    <source>
        <dbReference type="Proteomes" id="UP001177670"/>
    </source>
</evidence>
<dbReference type="PANTHER" id="PTHR23183">
    <property type="entry name" value="NOP14"/>
    <property type="match status" value="1"/>
</dbReference>
<keyword evidence="4" id="KW-0698">rRNA processing</keyword>
<dbReference type="Pfam" id="PF04147">
    <property type="entry name" value="Nop14"/>
    <property type="match status" value="1"/>
</dbReference>
<accession>A0AA40KS40</accession>
<organism evidence="8 9">
    <name type="scientific">Melipona bicolor</name>
    <dbReference type="NCBI Taxonomy" id="60889"/>
    <lineage>
        <taxon>Eukaryota</taxon>
        <taxon>Metazoa</taxon>
        <taxon>Ecdysozoa</taxon>
        <taxon>Arthropoda</taxon>
        <taxon>Hexapoda</taxon>
        <taxon>Insecta</taxon>
        <taxon>Pterygota</taxon>
        <taxon>Neoptera</taxon>
        <taxon>Endopterygota</taxon>
        <taxon>Hymenoptera</taxon>
        <taxon>Apocrita</taxon>
        <taxon>Aculeata</taxon>
        <taxon>Apoidea</taxon>
        <taxon>Anthophila</taxon>
        <taxon>Apidae</taxon>
        <taxon>Melipona</taxon>
    </lineage>
</organism>
<protein>
    <recommendedName>
        <fullName evidence="10">Nucleolar protein 14</fullName>
    </recommendedName>
</protein>
<evidence type="ECO:0000256" key="3">
    <source>
        <dbReference type="ARBA" id="ARBA00022517"/>
    </source>
</evidence>
<comment type="function">
    <text evidence="6">Involved in nucleolar processing of pre-18S ribosomal RNA. Has a role in the nuclear export of 40S pre-ribosomal subunit to the cytoplasm.</text>
</comment>
<evidence type="ECO:0000256" key="1">
    <source>
        <dbReference type="ARBA" id="ARBA00004604"/>
    </source>
</evidence>
<keyword evidence="5" id="KW-0539">Nucleus</keyword>
<comment type="similarity">
    <text evidence="2">Belongs to the NOP14 family.</text>
</comment>
<feature type="region of interest" description="Disordered" evidence="7">
    <location>
        <begin position="1"/>
        <end position="26"/>
    </location>
</feature>
<sequence length="895" mass="103578">MVKIKKKLLSEVSQEKRSQEKKKSLNPFEVHINRDKQNVLGRKSKADKGLPGVSRAKAIKKRKDTLLQEYKLKHKSNLFLDRRIGEKNSFMNEEDKALARFTAERMKAHKKKSIYNLNDEEVLTHRGQTLEEIEKFDDPKSDDEYSDNENGSGKLDNKFVNEAHFGGGVLSKSESGKSRKDLIDELIAESKKRKAERQKIREQTIDLTEKLDSEWRDLLPIVSAANKNVEETTVYGKTDDYDIAVRELKFEAKGTPSDKLKSEEEVVKEEKEKLEALEADRIARMQGLINTNNTIKHKSADDLDDGFTLETINDEILANDDKENSIKNAQEGLSNEDTSDIVDKGNDNNYNNNSDDGDDDDNDNDKDNLILNNDEETTDVKDEQVNATKVNGIIRKEKSAENSNEEISESENSNEDNLSDLKETESSSEEENELNKSNMTINLKEQKIRDDLLKRKKIMESARKELPYTFEVPESFAELQEILQNYNADCQSIIVDRIIKCNHWSLNNTNKEKLSNLFLFLLQHINDHAMEDDIKNVIKGFQIIDRLSPFLYDLAHLNPQNASSVVQEVIKEKHKDFEKNKRKYPDLDTLVFFKLVSLLFPTSDFRHPVTTPSLIFMSQILFRCRVKNKVDISKGLFICTLILEYTTLSKRFAPSVINFLRGIIHISTPKYLIQGIKVIPPFKTIGESSNLLVLDEDQTNLDINLSSIHMKASDLVDGPLDDDFRIRALLIAVNLLHEFKNHLEELEAAYSIFEPILKLLKLNSFNKYPSSLKKHIKQLRKDLKKLKNKKLEYIVVEKKKPKPLRLYEPRIEAVYDSKKHKPMSKEKAEREKLLHKYKKEMKGAMREIRRDRAFLAKLQIKQQIKNDEERKRKVKEIFGEAAVQQSELKKLKRKK</sequence>
<evidence type="ECO:0008006" key="10">
    <source>
        <dbReference type="Google" id="ProtNLM"/>
    </source>
</evidence>
<keyword evidence="9" id="KW-1185">Reference proteome</keyword>
<dbReference type="PANTHER" id="PTHR23183:SF0">
    <property type="entry name" value="NUCLEOLAR PROTEIN 14"/>
    <property type="match status" value="1"/>
</dbReference>
<feature type="compositionally biased region" description="Basic and acidic residues" evidence="7">
    <location>
        <begin position="13"/>
        <end position="23"/>
    </location>
</feature>
<evidence type="ECO:0000256" key="7">
    <source>
        <dbReference type="SAM" id="MobiDB-lite"/>
    </source>
</evidence>
<keyword evidence="3" id="KW-0690">Ribosome biogenesis</keyword>
<comment type="subcellular location">
    <subcellularLocation>
        <location evidence="1">Nucleus</location>
        <location evidence="1">Nucleolus</location>
    </subcellularLocation>
</comment>
<gene>
    <name evidence="8" type="ORF">K0M31_018872</name>
</gene>
<dbReference type="AlphaFoldDB" id="A0AA40KS40"/>
<feature type="compositionally biased region" description="Basic and acidic residues" evidence="7">
    <location>
        <begin position="128"/>
        <end position="143"/>
    </location>
</feature>
<reference evidence="8" key="1">
    <citation type="submission" date="2021-10" db="EMBL/GenBank/DDBJ databases">
        <title>Melipona bicolor Genome sequencing and assembly.</title>
        <authorList>
            <person name="Araujo N.S."/>
            <person name="Arias M.C."/>
        </authorList>
    </citation>
    <scope>NUCLEOTIDE SEQUENCE</scope>
    <source>
        <strain evidence="8">USP_2M_L1-L4_2017</strain>
        <tissue evidence="8">Whole body</tissue>
    </source>
</reference>
<feature type="compositionally biased region" description="Acidic residues" evidence="7">
    <location>
        <begin position="355"/>
        <end position="364"/>
    </location>
</feature>
<feature type="region of interest" description="Disordered" evidence="7">
    <location>
        <begin position="128"/>
        <end position="158"/>
    </location>
</feature>